<dbReference type="AlphaFoldDB" id="A0A1M2VF13"/>
<reference evidence="4 5" key="1">
    <citation type="submission" date="2016-10" db="EMBL/GenBank/DDBJ databases">
        <title>Genome sequence of the basidiomycete white-rot fungus Trametes pubescens.</title>
        <authorList>
            <person name="Makela M.R."/>
            <person name="Granchi Z."/>
            <person name="Peng M."/>
            <person name="De Vries R.P."/>
            <person name="Grigoriev I."/>
            <person name="Riley R."/>
            <person name="Hilden K."/>
        </authorList>
    </citation>
    <scope>NUCLEOTIDE SEQUENCE [LARGE SCALE GENOMIC DNA]</scope>
    <source>
        <strain evidence="4 5">FBCC735</strain>
    </source>
</reference>
<feature type="chain" id="PRO_5012115124" evidence="3">
    <location>
        <begin position="22"/>
        <end position="451"/>
    </location>
</feature>
<comment type="caution">
    <text evidence="4">The sequence shown here is derived from an EMBL/GenBank/DDBJ whole genome shotgun (WGS) entry which is preliminary data.</text>
</comment>
<keyword evidence="2" id="KW-1133">Transmembrane helix</keyword>
<dbReference type="OrthoDB" id="10479844at2759"/>
<gene>
    <name evidence="4" type="ORF">TRAPUB_2998</name>
</gene>
<dbReference type="OMA" id="AFTTERC"/>
<sequence>MITTSVILTWGLCALWGLFQSQSSVDLLATVSRLRTLSLESVSAFLQIAGPTNLNFKRLETLNSNTVAALSRGADSFNILGDGFKDLKTDSNLALNSTPGPNTHLTPGVQGSLQHSLLHIVLSVFTGITCLLAVYAVYAVYEIVRYGCTGSSSTFEFVMQFKDGILRAGTRIPDPLPTSEPMIILDRYLDTPLAAILGDAHVDRDDTHDATLTDVLYNPLAFLSIRSPTSIPQVNIAVSSPISPFVPPSLPAPPSLPDAVEVTASPRRLVFDTERCDGPAPPQTTDPEPEETDIANWQPWPYDTRRSPKPVLGDPFLDSTPPPRPLPPFTIRTVDLHSGWLFSDFYQTPTPAPRPPRPTTYIPSHSGEFRPRTPEYSEDEEVGDFIRFALNMQRDHNAPPMDGYWLGNTTTPAWHPAGQQLRAWRFPRLDLDDPFLDPTPTPPRLLPPFTL</sequence>
<feature type="region of interest" description="Disordered" evidence="1">
    <location>
        <begin position="347"/>
        <end position="377"/>
    </location>
</feature>
<feature type="transmembrane region" description="Helical" evidence="2">
    <location>
        <begin position="117"/>
        <end position="141"/>
    </location>
</feature>
<feature type="non-terminal residue" evidence="4">
    <location>
        <position position="451"/>
    </location>
</feature>
<proteinExistence type="predicted"/>
<protein>
    <submittedName>
        <fullName evidence="4">Uncharacterized protein</fullName>
    </submittedName>
</protein>
<evidence type="ECO:0000313" key="4">
    <source>
        <dbReference type="EMBL" id="OJT06174.1"/>
    </source>
</evidence>
<evidence type="ECO:0000256" key="1">
    <source>
        <dbReference type="SAM" id="MobiDB-lite"/>
    </source>
</evidence>
<keyword evidence="5" id="KW-1185">Reference proteome</keyword>
<evidence type="ECO:0000256" key="2">
    <source>
        <dbReference type="SAM" id="Phobius"/>
    </source>
</evidence>
<keyword evidence="2" id="KW-0812">Transmembrane</keyword>
<accession>A0A1M2VF13</accession>
<name>A0A1M2VF13_TRAPU</name>
<organism evidence="4 5">
    <name type="scientific">Trametes pubescens</name>
    <name type="common">White-rot fungus</name>
    <dbReference type="NCBI Taxonomy" id="154538"/>
    <lineage>
        <taxon>Eukaryota</taxon>
        <taxon>Fungi</taxon>
        <taxon>Dikarya</taxon>
        <taxon>Basidiomycota</taxon>
        <taxon>Agaricomycotina</taxon>
        <taxon>Agaricomycetes</taxon>
        <taxon>Polyporales</taxon>
        <taxon>Polyporaceae</taxon>
        <taxon>Trametes</taxon>
    </lineage>
</organism>
<evidence type="ECO:0000313" key="5">
    <source>
        <dbReference type="Proteomes" id="UP000184267"/>
    </source>
</evidence>
<keyword evidence="2" id="KW-0472">Membrane</keyword>
<keyword evidence="3" id="KW-0732">Signal</keyword>
<evidence type="ECO:0000256" key="3">
    <source>
        <dbReference type="SAM" id="SignalP"/>
    </source>
</evidence>
<dbReference type="EMBL" id="MNAD01001352">
    <property type="protein sequence ID" value="OJT06174.1"/>
    <property type="molecule type" value="Genomic_DNA"/>
</dbReference>
<feature type="region of interest" description="Disordered" evidence="1">
    <location>
        <begin position="272"/>
        <end position="303"/>
    </location>
</feature>
<dbReference type="Proteomes" id="UP000184267">
    <property type="component" value="Unassembled WGS sequence"/>
</dbReference>
<feature type="signal peptide" evidence="3">
    <location>
        <begin position="1"/>
        <end position="21"/>
    </location>
</feature>